<proteinExistence type="predicted"/>
<sequence>MSQGLLPATGDGPEGESLQGFQWKCFLDAYKGYHQILMSTNDEEKTTFYTDHDAFYYKKNAIRIEECLGNLLATVYVDDMAIKSPNERRLLRDVEETLQTLEKANMKLNLVVAPGSWYVLFLLIL</sequence>
<dbReference type="EMBL" id="NBSK02000009">
    <property type="protein sequence ID" value="KAJ0185465.1"/>
    <property type="molecule type" value="Genomic_DNA"/>
</dbReference>
<name>A0A9R1UDY8_LACSA</name>
<dbReference type="PANTHER" id="PTHR24559:SF444">
    <property type="entry name" value="REVERSE TRANSCRIPTASE DOMAIN-CONTAINING PROTEIN"/>
    <property type="match status" value="1"/>
</dbReference>
<dbReference type="Gene3D" id="3.30.70.270">
    <property type="match status" value="1"/>
</dbReference>
<comment type="caution">
    <text evidence="1">The sequence shown here is derived from an EMBL/GenBank/DDBJ whole genome shotgun (WGS) entry which is preliminary data.</text>
</comment>
<evidence type="ECO:0000313" key="1">
    <source>
        <dbReference type="EMBL" id="KAJ0185465.1"/>
    </source>
</evidence>
<keyword evidence="2" id="KW-1185">Reference proteome</keyword>
<accession>A0A9R1UDY8</accession>
<organism evidence="1 2">
    <name type="scientific">Lactuca sativa</name>
    <name type="common">Garden lettuce</name>
    <dbReference type="NCBI Taxonomy" id="4236"/>
    <lineage>
        <taxon>Eukaryota</taxon>
        <taxon>Viridiplantae</taxon>
        <taxon>Streptophyta</taxon>
        <taxon>Embryophyta</taxon>
        <taxon>Tracheophyta</taxon>
        <taxon>Spermatophyta</taxon>
        <taxon>Magnoliopsida</taxon>
        <taxon>eudicotyledons</taxon>
        <taxon>Gunneridae</taxon>
        <taxon>Pentapetalae</taxon>
        <taxon>asterids</taxon>
        <taxon>campanulids</taxon>
        <taxon>Asterales</taxon>
        <taxon>Asteraceae</taxon>
        <taxon>Cichorioideae</taxon>
        <taxon>Cichorieae</taxon>
        <taxon>Lactucinae</taxon>
        <taxon>Lactuca</taxon>
    </lineage>
</organism>
<reference evidence="1 2" key="1">
    <citation type="journal article" date="2017" name="Nat. Commun.">
        <title>Genome assembly with in vitro proximity ligation data and whole-genome triplication in lettuce.</title>
        <authorList>
            <person name="Reyes-Chin-Wo S."/>
            <person name="Wang Z."/>
            <person name="Yang X."/>
            <person name="Kozik A."/>
            <person name="Arikit S."/>
            <person name="Song C."/>
            <person name="Xia L."/>
            <person name="Froenicke L."/>
            <person name="Lavelle D.O."/>
            <person name="Truco M.J."/>
            <person name="Xia R."/>
            <person name="Zhu S."/>
            <person name="Xu C."/>
            <person name="Xu H."/>
            <person name="Xu X."/>
            <person name="Cox K."/>
            <person name="Korf I."/>
            <person name="Meyers B.C."/>
            <person name="Michelmore R.W."/>
        </authorList>
    </citation>
    <scope>NUCLEOTIDE SEQUENCE [LARGE SCALE GENOMIC DNA]</scope>
    <source>
        <strain evidence="2">cv. Salinas</strain>
        <tissue evidence="1">Seedlings</tissue>
    </source>
</reference>
<protein>
    <submittedName>
        <fullName evidence="1">Uncharacterized protein</fullName>
    </submittedName>
</protein>
<dbReference type="AlphaFoldDB" id="A0A9R1UDY8"/>
<dbReference type="PANTHER" id="PTHR24559">
    <property type="entry name" value="TRANSPOSON TY3-I GAG-POL POLYPROTEIN"/>
    <property type="match status" value="1"/>
</dbReference>
<dbReference type="InterPro" id="IPR043128">
    <property type="entry name" value="Rev_trsase/Diguanyl_cyclase"/>
</dbReference>
<dbReference type="Proteomes" id="UP000235145">
    <property type="component" value="Unassembled WGS sequence"/>
</dbReference>
<dbReference type="InterPro" id="IPR053134">
    <property type="entry name" value="RNA-dir_DNA_polymerase"/>
</dbReference>
<gene>
    <name evidence="1" type="ORF">LSAT_V11C900462450</name>
</gene>
<evidence type="ECO:0000313" key="2">
    <source>
        <dbReference type="Proteomes" id="UP000235145"/>
    </source>
</evidence>
<dbReference type="InterPro" id="IPR043502">
    <property type="entry name" value="DNA/RNA_pol_sf"/>
</dbReference>
<dbReference type="SUPFAM" id="SSF56672">
    <property type="entry name" value="DNA/RNA polymerases"/>
    <property type="match status" value="1"/>
</dbReference>